<sequence>MSPPGLGSQTILAKIDKLRELNVGSIIPLPQQLVVVGDQSSGKSSVLESLTGFSFPRAAGLCTRYVTQITCCRDPIKSVNVSIIPRPDADDDLKTKLLAFQRRSIELKDDELSKIFREANLTMGIRMTTDSADLGCGAFSQDILKIEVNGPNEVHLTVIDVPGIFRVPTPGLTTETDITLVENMVKSYMSNSRTIILAVMPCNVDIATQEILKLAEVADPDGTRTMGVLTKPDLVTENATRDAIMDLVMGKRSNLKLGYFIVKNRSADDNTSTLAQRAAAEKAFFMAPPWTSVSDRCGIAALKERLRHLLTKISKQEFPHVKSEIEKRLQMCKANLETMGPARADQSSQRLYLGKLATRFQTVTQAALNGYYAGDRIFKTDPDLKLITKITKLNEAFSNILWSQGHMQEFGPPCDDEGETWFVNRSTEIPFEIPLKKYHELYNIIQMDDYQCPKPLNGSIMEYIEETYESSRGPELGTFGGTILSTVFERQSDKWVPLALSHTSRSIALVHDFIFRLLLKLCPEKQVRDQLWNNFLVDKLGETYSRAMKHTRFLLDIERGGKPSTFNHYFNSALQQKRAERLSRPLKNKAVCFNGYKGSYVSVDDIDKCVINKNNGQQVCEDILDTLVSYYKVSRKRFVDVICQQVISHFLLEGQESPLKVFSPDLVMSLDSDQLETIAGEDEESKHQRISLEREIQSLEAALKVLRA</sequence>
<evidence type="ECO:0000313" key="6">
    <source>
        <dbReference type="Proteomes" id="UP000054481"/>
    </source>
</evidence>
<dbReference type="AlphaFoldDB" id="A0A0F7ZQZ0"/>
<dbReference type="GO" id="GO:0005739">
    <property type="term" value="C:mitochondrion"/>
    <property type="evidence" value="ECO:0007669"/>
    <property type="project" value="TreeGrafter"/>
</dbReference>
<dbReference type="GO" id="GO:0006897">
    <property type="term" value="P:endocytosis"/>
    <property type="evidence" value="ECO:0007669"/>
    <property type="project" value="TreeGrafter"/>
</dbReference>
<dbReference type="Pfam" id="PF00350">
    <property type="entry name" value="Dynamin_N"/>
    <property type="match status" value="1"/>
</dbReference>
<dbReference type="Pfam" id="PF01031">
    <property type="entry name" value="Dynamin_M"/>
    <property type="match status" value="1"/>
</dbReference>
<dbReference type="GO" id="GO:0016020">
    <property type="term" value="C:membrane"/>
    <property type="evidence" value="ECO:0007669"/>
    <property type="project" value="TreeGrafter"/>
</dbReference>
<feature type="domain" description="GED" evidence="3">
    <location>
        <begin position="620"/>
        <end position="708"/>
    </location>
</feature>
<proteinExistence type="predicted"/>
<name>A0A0F7ZQZ0_9HYPO</name>
<dbReference type="PROSITE" id="PS51718">
    <property type="entry name" value="G_DYNAMIN_2"/>
    <property type="match status" value="1"/>
</dbReference>
<dbReference type="GO" id="GO:0008017">
    <property type="term" value="F:microtubule binding"/>
    <property type="evidence" value="ECO:0007669"/>
    <property type="project" value="TreeGrafter"/>
</dbReference>
<dbReference type="InterPro" id="IPR003130">
    <property type="entry name" value="GED"/>
</dbReference>
<evidence type="ECO:0008006" key="7">
    <source>
        <dbReference type="Google" id="ProtNLM"/>
    </source>
</evidence>
<dbReference type="EMBL" id="KQ030830">
    <property type="protein sequence ID" value="KJZ68698.1"/>
    <property type="molecule type" value="Genomic_DNA"/>
</dbReference>
<evidence type="ECO:0000313" key="5">
    <source>
        <dbReference type="EMBL" id="KJZ68698.1"/>
    </source>
</evidence>
<dbReference type="SMART" id="SM00053">
    <property type="entry name" value="DYNc"/>
    <property type="match status" value="1"/>
</dbReference>
<dbReference type="PANTHER" id="PTHR11566">
    <property type="entry name" value="DYNAMIN"/>
    <property type="match status" value="1"/>
</dbReference>
<evidence type="ECO:0000259" key="4">
    <source>
        <dbReference type="PROSITE" id="PS51718"/>
    </source>
</evidence>
<dbReference type="PANTHER" id="PTHR11566:SF215">
    <property type="entry name" value="DYNAMIN GTPASE"/>
    <property type="match status" value="1"/>
</dbReference>
<dbReference type="FunFam" id="3.40.50.300:FF:001425">
    <property type="entry name" value="Dynamin GTPase, putative"/>
    <property type="match status" value="1"/>
</dbReference>
<keyword evidence="1" id="KW-0547">Nucleotide-binding</keyword>
<dbReference type="GO" id="GO:0048312">
    <property type="term" value="P:intracellular distribution of mitochondria"/>
    <property type="evidence" value="ECO:0007669"/>
    <property type="project" value="TreeGrafter"/>
</dbReference>
<accession>A0A0F7ZQZ0</accession>
<dbReference type="GO" id="GO:0016559">
    <property type="term" value="P:peroxisome fission"/>
    <property type="evidence" value="ECO:0007669"/>
    <property type="project" value="TreeGrafter"/>
</dbReference>
<dbReference type="InterPro" id="IPR022812">
    <property type="entry name" value="Dynamin"/>
</dbReference>
<evidence type="ECO:0000256" key="2">
    <source>
        <dbReference type="ARBA" id="ARBA00023134"/>
    </source>
</evidence>
<dbReference type="InterPro" id="IPR001401">
    <property type="entry name" value="Dynamin_GTPase"/>
</dbReference>
<dbReference type="GO" id="GO:0005525">
    <property type="term" value="F:GTP binding"/>
    <property type="evidence" value="ECO:0007669"/>
    <property type="project" value="InterPro"/>
</dbReference>
<reference evidence="5 6" key="1">
    <citation type="journal article" date="2014" name="Genome Biol. Evol.">
        <title>Comparative genomics and transcriptomics analyses reveal divergent lifestyle features of nematode endoparasitic fungus Hirsutella minnesotensis.</title>
        <authorList>
            <person name="Lai Y."/>
            <person name="Liu K."/>
            <person name="Zhang X."/>
            <person name="Zhang X."/>
            <person name="Li K."/>
            <person name="Wang N."/>
            <person name="Shu C."/>
            <person name="Wu Y."/>
            <person name="Wang C."/>
            <person name="Bushley K.E."/>
            <person name="Xiang M."/>
            <person name="Liu X."/>
        </authorList>
    </citation>
    <scope>NUCLEOTIDE SEQUENCE [LARGE SCALE GENOMIC DNA]</scope>
    <source>
        <strain evidence="5 6">3608</strain>
    </source>
</reference>
<dbReference type="Proteomes" id="UP000054481">
    <property type="component" value="Unassembled WGS sequence"/>
</dbReference>
<dbReference type="PRINTS" id="PR00195">
    <property type="entry name" value="DYNAMIN"/>
</dbReference>
<evidence type="ECO:0000256" key="1">
    <source>
        <dbReference type="ARBA" id="ARBA00022741"/>
    </source>
</evidence>
<dbReference type="CDD" id="cd08771">
    <property type="entry name" value="DLP_1"/>
    <property type="match status" value="1"/>
</dbReference>
<dbReference type="SUPFAM" id="SSF52540">
    <property type="entry name" value="P-loop containing nucleoside triphosphate hydrolases"/>
    <property type="match status" value="1"/>
</dbReference>
<dbReference type="InterPro" id="IPR000375">
    <property type="entry name" value="Dynamin_stalk"/>
</dbReference>
<dbReference type="PROSITE" id="PS51388">
    <property type="entry name" value="GED"/>
    <property type="match status" value="1"/>
</dbReference>
<keyword evidence="6" id="KW-1185">Reference proteome</keyword>
<gene>
    <name evidence="5" type="ORF">HIM_11912</name>
</gene>
<dbReference type="InterPro" id="IPR020850">
    <property type="entry name" value="GED_dom"/>
</dbReference>
<protein>
    <recommendedName>
        <fullName evidence="7">Interferon-induced GTP-binding protein Mx2</fullName>
    </recommendedName>
</protein>
<dbReference type="Pfam" id="PF02212">
    <property type="entry name" value="GED"/>
    <property type="match status" value="1"/>
</dbReference>
<feature type="domain" description="Dynamin-type G" evidence="4">
    <location>
        <begin position="27"/>
        <end position="319"/>
    </location>
</feature>
<dbReference type="OrthoDB" id="415706at2759"/>
<dbReference type="InterPro" id="IPR045063">
    <property type="entry name" value="Dynamin_N"/>
</dbReference>
<evidence type="ECO:0000259" key="3">
    <source>
        <dbReference type="PROSITE" id="PS51388"/>
    </source>
</evidence>
<keyword evidence="2" id="KW-0342">GTP-binding</keyword>
<dbReference type="Gene3D" id="3.40.50.300">
    <property type="entry name" value="P-loop containing nucleotide triphosphate hydrolases"/>
    <property type="match status" value="1"/>
</dbReference>
<dbReference type="GO" id="GO:0000266">
    <property type="term" value="P:mitochondrial fission"/>
    <property type="evidence" value="ECO:0007669"/>
    <property type="project" value="TreeGrafter"/>
</dbReference>
<dbReference type="GO" id="GO:0005874">
    <property type="term" value="C:microtubule"/>
    <property type="evidence" value="ECO:0007669"/>
    <property type="project" value="TreeGrafter"/>
</dbReference>
<organism evidence="5 6">
    <name type="scientific">Hirsutella minnesotensis 3608</name>
    <dbReference type="NCBI Taxonomy" id="1043627"/>
    <lineage>
        <taxon>Eukaryota</taxon>
        <taxon>Fungi</taxon>
        <taxon>Dikarya</taxon>
        <taxon>Ascomycota</taxon>
        <taxon>Pezizomycotina</taxon>
        <taxon>Sordariomycetes</taxon>
        <taxon>Hypocreomycetidae</taxon>
        <taxon>Hypocreales</taxon>
        <taxon>Ophiocordycipitaceae</taxon>
        <taxon>Hirsutella</taxon>
    </lineage>
</organism>
<dbReference type="GO" id="GO:0003924">
    <property type="term" value="F:GTPase activity"/>
    <property type="evidence" value="ECO:0007669"/>
    <property type="project" value="InterPro"/>
</dbReference>
<dbReference type="InterPro" id="IPR030381">
    <property type="entry name" value="G_DYNAMIN_dom"/>
</dbReference>
<dbReference type="InterPro" id="IPR027417">
    <property type="entry name" value="P-loop_NTPase"/>
</dbReference>